<dbReference type="Gene3D" id="3.40.50.1220">
    <property type="entry name" value="TPP-binding domain"/>
    <property type="match status" value="1"/>
</dbReference>
<name>A0ABD2I9G6_9BILA</name>
<keyword evidence="2" id="KW-1185">Reference proteome</keyword>
<accession>A0ABD2I9G6</accession>
<comment type="caution">
    <text evidence="1">The sequence shown here is derived from an EMBL/GenBank/DDBJ whole genome shotgun (WGS) entry which is preliminary data.</text>
</comment>
<reference evidence="1 2" key="1">
    <citation type="submission" date="2024-10" db="EMBL/GenBank/DDBJ databases">
        <authorList>
            <person name="Kim D."/>
        </authorList>
    </citation>
    <scope>NUCLEOTIDE SEQUENCE [LARGE SCALE GENOMIC DNA]</scope>
    <source>
        <strain evidence="1">BH-2024</strain>
    </source>
</reference>
<gene>
    <name evidence="1" type="ORF">niasHT_036338</name>
</gene>
<organism evidence="1 2">
    <name type="scientific">Heterodera trifolii</name>
    <dbReference type="NCBI Taxonomy" id="157864"/>
    <lineage>
        <taxon>Eukaryota</taxon>
        <taxon>Metazoa</taxon>
        <taxon>Ecdysozoa</taxon>
        <taxon>Nematoda</taxon>
        <taxon>Chromadorea</taxon>
        <taxon>Rhabditida</taxon>
        <taxon>Tylenchina</taxon>
        <taxon>Tylenchomorpha</taxon>
        <taxon>Tylenchoidea</taxon>
        <taxon>Heteroderidae</taxon>
        <taxon>Heteroderinae</taxon>
        <taxon>Heterodera</taxon>
    </lineage>
</organism>
<dbReference type="Gene3D" id="3.40.50.970">
    <property type="match status" value="1"/>
</dbReference>
<dbReference type="EMBL" id="JBICBT010001242">
    <property type="protein sequence ID" value="KAL3076749.1"/>
    <property type="molecule type" value="Genomic_DNA"/>
</dbReference>
<protein>
    <submittedName>
        <fullName evidence="1">Uncharacterized protein</fullName>
    </submittedName>
</protein>
<sequence>MAIQADVGSTLVQLHQRMASDSSAVDHHQRGDAWLNALRSRDTDTRNGAKAAERTADERLNPLRLLRMLNEMLPDNTILVADGTSITLSAHFSVPTNQFLTKVAPILICIQIGLQTSPSFLSNLNIISIQSINLLPDAIADDGPNATIGQALSKWLQIPTKNEHPKRKVLNTPRKNGKPKRLSCREYGHTSKTKRMFNSFKKAFLRSNSSSANYIIQLRFFEPTLIESFELMNERTNEVLKMEKEDDDYYCDLKRCQIGATDQWEDENPLDNLDKVNITLYGDCIRTEKERELRFPVFLFGFVLMFLMDIFPHFDHAQLGLKLALLSPRFELLVDKHFDSKSEWTIWRTITICNDSIAKVPKLSVVIGANSVEYPLPDFRPLPNKIRFKYLQNTLIDHFVIKFLSDNQKIFDKSINLSFCARSVDDDQPIWNVAH</sequence>
<dbReference type="AlphaFoldDB" id="A0ABD2I9G6"/>
<proteinExistence type="predicted"/>
<evidence type="ECO:0000313" key="1">
    <source>
        <dbReference type="EMBL" id="KAL3076749.1"/>
    </source>
</evidence>
<dbReference type="Proteomes" id="UP001620626">
    <property type="component" value="Unassembled WGS sequence"/>
</dbReference>
<evidence type="ECO:0000313" key="2">
    <source>
        <dbReference type="Proteomes" id="UP001620626"/>
    </source>
</evidence>